<dbReference type="Gene3D" id="3.30.700.10">
    <property type="entry name" value="Glycoprotein, Type 4 Pilin"/>
    <property type="match status" value="1"/>
</dbReference>
<keyword evidence="2" id="KW-1133">Transmembrane helix</keyword>
<comment type="caution">
    <text evidence="3">The sequence shown here is derived from an EMBL/GenBank/DDBJ whole genome shotgun (WGS) entry which is preliminary data.</text>
</comment>
<dbReference type="InterPro" id="IPR012902">
    <property type="entry name" value="N_methyl_site"/>
</dbReference>
<dbReference type="RefSeq" id="WP_106051424.1">
    <property type="nucleotide sequence ID" value="NZ_CALXOB010000027.1"/>
</dbReference>
<dbReference type="Proteomes" id="UP000435649">
    <property type="component" value="Unassembled WGS sequence"/>
</dbReference>
<gene>
    <name evidence="3" type="ORF">FYJ85_15335</name>
</gene>
<feature type="transmembrane region" description="Helical" evidence="2">
    <location>
        <begin position="7"/>
        <end position="28"/>
    </location>
</feature>
<organism evidence="3 4">
    <name type="scientific">Victivallis lenta</name>
    <dbReference type="NCBI Taxonomy" id="2606640"/>
    <lineage>
        <taxon>Bacteria</taxon>
        <taxon>Pseudomonadati</taxon>
        <taxon>Lentisphaerota</taxon>
        <taxon>Lentisphaeria</taxon>
        <taxon>Victivallales</taxon>
        <taxon>Victivallaceae</taxon>
        <taxon>Victivallis</taxon>
    </lineage>
</organism>
<dbReference type="PRINTS" id="PR00813">
    <property type="entry name" value="BCTERIALGSPG"/>
</dbReference>
<dbReference type="EMBL" id="VUNS01000019">
    <property type="protein sequence ID" value="MST98413.1"/>
    <property type="molecule type" value="Genomic_DNA"/>
</dbReference>
<sequence>MRKHFTLIELLVVIAIITILAAMLLPALNQARERGKAASCVSNLKQTGIALNMYSNDNRDFHPYFYGQESHNRLIVSDWKKRVGLGLLAPDYLPTFGSPNSGEIQNGAGNGRPKTIRCPGNGDGFRQNANFGDYQYMLSPSYLTKKSTTGYSTMYGTDWNRVPLVRDQTDSSSGAYSRAVHLGSTNAVMYDGHVGSIKLHQYFMKGFKDVVEKR</sequence>
<dbReference type="InterPro" id="IPR000983">
    <property type="entry name" value="Bac_GSPG_pilin"/>
</dbReference>
<evidence type="ECO:0000256" key="2">
    <source>
        <dbReference type="SAM" id="Phobius"/>
    </source>
</evidence>
<accession>A0A844G5I9</accession>
<dbReference type="AlphaFoldDB" id="A0A844G5I9"/>
<name>A0A844G5I9_9BACT</name>
<dbReference type="PANTHER" id="PTHR30093">
    <property type="entry name" value="GENERAL SECRETION PATHWAY PROTEIN G"/>
    <property type="match status" value="1"/>
</dbReference>
<evidence type="ECO:0000313" key="3">
    <source>
        <dbReference type="EMBL" id="MST98413.1"/>
    </source>
</evidence>
<keyword evidence="2" id="KW-0472">Membrane</keyword>
<reference evidence="3 4" key="1">
    <citation type="submission" date="2019-08" db="EMBL/GenBank/DDBJ databases">
        <title>In-depth cultivation of the pig gut microbiome towards novel bacterial diversity and tailored functional studies.</title>
        <authorList>
            <person name="Wylensek D."/>
            <person name="Hitch T.C.A."/>
            <person name="Clavel T."/>
        </authorList>
    </citation>
    <scope>NUCLEOTIDE SEQUENCE [LARGE SCALE GENOMIC DNA]</scope>
    <source>
        <strain evidence="3 4">BBE-744-WT-12</strain>
    </source>
</reference>
<evidence type="ECO:0000313" key="4">
    <source>
        <dbReference type="Proteomes" id="UP000435649"/>
    </source>
</evidence>
<evidence type="ECO:0000256" key="1">
    <source>
        <dbReference type="ARBA" id="ARBA00022481"/>
    </source>
</evidence>
<dbReference type="NCBIfam" id="TIGR02532">
    <property type="entry name" value="IV_pilin_GFxxxE"/>
    <property type="match status" value="1"/>
</dbReference>
<dbReference type="GO" id="GO:0015627">
    <property type="term" value="C:type II protein secretion system complex"/>
    <property type="evidence" value="ECO:0007669"/>
    <property type="project" value="InterPro"/>
</dbReference>
<keyword evidence="4" id="KW-1185">Reference proteome</keyword>
<dbReference type="InterPro" id="IPR045584">
    <property type="entry name" value="Pilin-like"/>
</dbReference>
<proteinExistence type="predicted"/>
<keyword evidence="1" id="KW-0488">Methylation</keyword>
<keyword evidence="2" id="KW-0812">Transmembrane</keyword>
<dbReference type="SUPFAM" id="SSF54523">
    <property type="entry name" value="Pili subunits"/>
    <property type="match status" value="1"/>
</dbReference>
<protein>
    <submittedName>
        <fullName evidence="3">Type II secretion system protein</fullName>
    </submittedName>
</protein>
<dbReference type="GO" id="GO:0015628">
    <property type="term" value="P:protein secretion by the type II secretion system"/>
    <property type="evidence" value="ECO:0007669"/>
    <property type="project" value="InterPro"/>
</dbReference>
<dbReference type="PANTHER" id="PTHR30093:SF2">
    <property type="entry name" value="TYPE II SECRETION SYSTEM PROTEIN H"/>
    <property type="match status" value="1"/>
</dbReference>